<sequence length="70" mass="8283">MLIMVRYMDGSYDMVVDHRLEGLIKAGRVLEFRRGNGWARVGRDQLRENSNKDFRGDERRMGEATNQFMM</sequence>
<name>A0AAW4KXU5_9BACT</name>
<feature type="region of interest" description="Disordered" evidence="1">
    <location>
        <begin position="49"/>
        <end position="70"/>
    </location>
</feature>
<evidence type="ECO:0000313" key="3">
    <source>
        <dbReference type="Proteomes" id="UP000811899"/>
    </source>
</evidence>
<protein>
    <submittedName>
        <fullName evidence="2">Uncharacterized protein</fullName>
    </submittedName>
</protein>
<reference evidence="2 3" key="1">
    <citation type="submission" date="2021-05" db="EMBL/GenBank/DDBJ databases">
        <title>The draft genome of Geobacter pelophilus DSM 12255.</title>
        <authorList>
            <person name="Xu Z."/>
            <person name="Masuda Y."/>
            <person name="Itoh H."/>
            <person name="Senoo K."/>
        </authorList>
    </citation>
    <scope>NUCLEOTIDE SEQUENCE [LARGE SCALE GENOMIC DNA]</scope>
    <source>
        <strain evidence="2 3">DSM 12255</strain>
    </source>
</reference>
<feature type="compositionally biased region" description="Basic and acidic residues" evidence="1">
    <location>
        <begin position="49"/>
        <end position="62"/>
    </location>
</feature>
<dbReference type="RefSeq" id="WP_214169504.1">
    <property type="nucleotide sequence ID" value="NZ_JAHCVJ010000001.1"/>
</dbReference>
<proteinExistence type="predicted"/>
<organism evidence="2 3">
    <name type="scientific">Geoanaerobacter pelophilus</name>
    <dbReference type="NCBI Taxonomy" id="60036"/>
    <lineage>
        <taxon>Bacteria</taxon>
        <taxon>Pseudomonadati</taxon>
        <taxon>Thermodesulfobacteriota</taxon>
        <taxon>Desulfuromonadia</taxon>
        <taxon>Geobacterales</taxon>
        <taxon>Geobacteraceae</taxon>
        <taxon>Geoanaerobacter</taxon>
    </lineage>
</organism>
<dbReference type="NCBIfam" id="NF045719">
    <property type="entry name" value="GSU3473_fam"/>
    <property type="match status" value="1"/>
</dbReference>
<dbReference type="InterPro" id="IPR054686">
    <property type="entry name" value="GSU3473-like"/>
</dbReference>
<accession>A0AAW4KXU5</accession>
<comment type="caution">
    <text evidence="2">The sequence shown here is derived from an EMBL/GenBank/DDBJ whole genome shotgun (WGS) entry which is preliminary data.</text>
</comment>
<keyword evidence="3" id="KW-1185">Reference proteome</keyword>
<evidence type="ECO:0000256" key="1">
    <source>
        <dbReference type="SAM" id="MobiDB-lite"/>
    </source>
</evidence>
<dbReference type="AlphaFoldDB" id="A0AAW4KXU5"/>
<dbReference type="Proteomes" id="UP000811899">
    <property type="component" value="Unassembled WGS sequence"/>
</dbReference>
<evidence type="ECO:0000313" key="2">
    <source>
        <dbReference type="EMBL" id="MBT0662702.1"/>
    </source>
</evidence>
<dbReference type="EMBL" id="JAHCVJ010000001">
    <property type="protein sequence ID" value="MBT0662702.1"/>
    <property type="molecule type" value="Genomic_DNA"/>
</dbReference>
<gene>
    <name evidence="2" type="ORF">KI809_00160</name>
</gene>